<evidence type="ECO:0000256" key="1">
    <source>
        <dbReference type="SAM" id="MobiDB-lite"/>
    </source>
</evidence>
<dbReference type="Proteomes" id="UP000313849">
    <property type="component" value="Unassembled WGS sequence"/>
</dbReference>
<dbReference type="OrthoDB" id="5182325at2"/>
<organism evidence="2 3">
    <name type="scientific">Miniimonas arenae</name>
    <dbReference type="NCBI Taxonomy" id="676201"/>
    <lineage>
        <taxon>Bacteria</taxon>
        <taxon>Bacillati</taxon>
        <taxon>Actinomycetota</taxon>
        <taxon>Actinomycetes</taxon>
        <taxon>Micrococcales</taxon>
        <taxon>Beutenbergiaceae</taxon>
        <taxon>Miniimonas</taxon>
    </lineage>
</organism>
<keyword evidence="3" id="KW-1185">Reference proteome</keyword>
<sequence>MTRDRRRGDRHARAQGEARRRAHVTPASAPPPPEPADLPSQEIDPPDLPELLASIDGALQEPHPMALLELVSAMVASLEPDVDPMAREQDDDGPTLDDIVTALRGTALRQTDAVLLVLAEMLPDAELRTQLRREVAQRRHALPGWLLRAERIRPVRAALFADMLGDGDDVVLEIELPTRRALTLVVYIDTNLGTIVKTAFAIASSLEDVIEIHHENAVEGQTVEPLSLADARARIEEAVAAGRATFPPVEDDEWPALRPFTEWMARLLPEGGSAPQWEEPTQAILERYRTQFFASPHARGLDGSPGSDARSIVDMLMSFGSSQGTGDPLRVSPVTTEILLLDWVPRKVVADVAYLDQVPTVHRGFVRFAHEQRGVPAERTRETLAALDQLEPEYRTIIRSPRHQGPMALLERLGAIPPAGPDGEPPDQATFLAQLAAQLGPEGAAMLAQLGIEDPAELDTPTWLLRRLANDVGGREALDTLDIERLPLSEQLVLDGVPADIHDRLRRIDALLAPAAASLYGEELRTAARRVLARIAVGDPAIFRRRSKDDTTAAAVLWIAAKVNREVAYGETGLLAEAFGLTAVPVQRATPMLRALGVEDRTYWSYDAALGDPDLLTSERRLAIVQRRDDLLDWIEDEERD</sequence>
<name>A0A5C5B9M2_9MICO</name>
<feature type="region of interest" description="Disordered" evidence="1">
    <location>
        <begin position="1"/>
        <end position="49"/>
    </location>
</feature>
<proteinExistence type="predicted"/>
<evidence type="ECO:0000313" key="2">
    <source>
        <dbReference type="EMBL" id="TNU73540.1"/>
    </source>
</evidence>
<gene>
    <name evidence="2" type="ORF">FH969_10720</name>
</gene>
<dbReference type="EMBL" id="VENP01000041">
    <property type="protein sequence ID" value="TNU73540.1"/>
    <property type="molecule type" value="Genomic_DNA"/>
</dbReference>
<evidence type="ECO:0000313" key="3">
    <source>
        <dbReference type="Proteomes" id="UP000313849"/>
    </source>
</evidence>
<dbReference type="RefSeq" id="WP_139987234.1">
    <property type="nucleotide sequence ID" value="NZ_VENP01000041.1"/>
</dbReference>
<accession>A0A5C5B9M2</accession>
<protein>
    <submittedName>
        <fullName evidence="2">Uncharacterized protein</fullName>
    </submittedName>
</protein>
<reference evidence="2 3" key="1">
    <citation type="submission" date="2019-06" db="EMBL/GenBank/DDBJ databases">
        <title>Draft genome sequence of Miniimonas arenae KCTC 19750T isolated from sea sand.</title>
        <authorList>
            <person name="Park S.-J."/>
        </authorList>
    </citation>
    <scope>NUCLEOTIDE SEQUENCE [LARGE SCALE GENOMIC DNA]</scope>
    <source>
        <strain evidence="2 3">KCTC 19750</strain>
    </source>
</reference>
<feature type="compositionally biased region" description="Basic and acidic residues" evidence="1">
    <location>
        <begin position="1"/>
        <end position="19"/>
    </location>
</feature>
<dbReference type="AlphaFoldDB" id="A0A5C5B9M2"/>
<comment type="caution">
    <text evidence="2">The sequence shown here is derived from an EMBL/GenBank/DDBJ whole genome shotgun (WGS) entry which is preliminary data.</text>
</comment>